<keyword evidence="3" id="KW-0732">Signal</keyword>
<reference evidence="5" key="1">
    <citation type="submission" date="2025-08" db="UniProtKB">
        <authorList>
            <consortium name="RefSeq"/>
        </authorList>
    </citation>
    <scope>IDENTIFICATION</scope>
    <source>
        <tissue evidence="5">Gonad</tissue>
    </source>
</reference>
<evidence type="ECO:0000256" key="3">
    <source>
        <dbReference type="SAM" id="SignalP"/>
    </source>
</evidence>
<dbReference type="RefSeq" id="XP_019620312.1">
    <property type="nucleotide sequence ID" value="XM_019764753.1"/>
</dbReference>
<name>A0A6P4YNN4_BRABE</name>
<feature type="coiled-coil region" evidence="1">
    <location>
        <begin position="54"/>
        <end position="114"/>
    </location>
</feature>
<dbReference type="GeneID" id="109466887"/>
<accession>A0A6P4YNN4</accession>
<sequence>MKILQVFVILSAASLLQHGEGVAPEEVSDLLDNALTVWREARDILNSACSLQAMTEQEQELQRIVSEIRVMRARLQRLPAPQQTQSVHGLTIELRQLEENIGNTLQECRNQIDAASESTTPEQENTGGRPRYVVDPGSMRASFDAGVAFNVQARVQGVSQSTMYRRRREMGFLQQNRYTNISDADLDQMMTRILARDPNCGRSMALGALRREGVTVAERRVSESLRRVGGARVGARFPIPVPRRPYRAVCPGKVVDPGLVP</sequence>
<keyword evidence="1" id="KW-0175">Coiled coil</keyword>
<proteinExistence type="predicted"/>
<keyword evidence="4" id="KW-1185">Reference proteome</keyword>
<gene>
    <name evidence="5" type="primary">LOC109466887</name>
</gene>
<feature type="signal peptide" evidence="3">
    <location>
        <begin position="1"/>
        <end position="21"/>
    </location>
</feature>
<feature type="chain" id="PRO_5027981154" evidence="3">
    <location>
        <begin position="22"/>
        <end position="261"/>
    </location>
</feature>
<dbReference type="PANTHER" id="PTHR46791">
    <property type="entry name" value="EXPRESSED PROTEIN"/>
    <property type="match status" value="1"/>
</dbReference>
<evidence type="ECO:0000256" key="1">
    <source>
        <dbReference type="SAM" id="Coils"/>
    </source>
</evidence>
<feature type="region of interest" description="Disordered" evidence="2">
    <location>
        <begin position="115"/>
        <end position="134"/>
    </location>
</feature>
<evidence type="ECO:0000256" key="2">
    <source>
        <dbReference type="SAM" id="MobiDB-lite"/>
    </source>
</evidence>
<dbReference type="OrthoDB" id="2686689at2759"/>
<evidence type="ECO:0000313" key="4">
    <source>
        <dbReference type="Proteomes" id="UP000515135"/>
    </source>
</evidence>
<dbReference type="Proteomes" id="UP000515135">
    <property type="component" value="Unplaced"/>
</dbReference>
<dbReference type="PANTHER" id="PTHR46791:SF7">
    <property type="entry name" value="INTEGRASE CATALYTIC DOMAIN-CONTAINING PROTEIN"/>
    <property type="match status" value="1"/>
</dbReference>
<feature type="compositionally biased region" description="Polar residues" evidence="2">
    <location>
        <begin position="116"/>
        <end position="126"/>
    </location>
</feature>
<dbReference type="KEGG" id="bbel:109466887"/>
<evidence type="ECO:0000313" key="5">
    <source>
        <dbReference type="RefSeq" id="XP_019620312.1"/>
    </source>
</evidence>
<organism evidence="4 5">
    <name type="scientific">Branchiostoma belcheri</name>
    <name type="common">Amphioxus</name>
    <dbReference type="NCBI Taxonomy" id="7741"/>
    <lineage>
        <taxon>Eukaryota</taxon>
        <taxon>Metazoa</taxon>
        <taxon>Chordata</taxon>
        <taxon>Cephalochordata</taxon>
        <taxon>Leptocardii</taxon>
        <taxon>Amphioxiformes</taxon>
        <taxon>Branchiostomatidae</taxon>
        <taxon>Branchiostoma</taxon>
    </lineage>
</organism>
<dbReference type="AlphaFoldDB" id="A0A6P4YNN4"/>
<protein>
    <submittedName>
        <fullName evidence="5">Uncharacterized protein LOC109466887</fullName>
    </submittedName>
</protein>